<reference evidence="4" key="1">
    <citation type="submission" date="2025-08" db="UniProtKB">
        <authorList>
            <consortium name="RefSeq"/>
        </authorList>
    </citation>
    <scope>IDENTIFICATION</scope>
    <source>
        <strain evidence="4">Wakin</strain>
        <tissue evidence="4">Muscle</tissue>
    </source>
</reference>
<dbReference type="OrthoDB" id="10037581at2759"/>
<feature type="region of interest" description="Disordered" evidence="2">
    <location>
        <begin position="81"/>
        <end position="110"/>
    </location>
</feature>
<dbReference type="Pfam" id="PF15388">
    <property type="entry name" value="FAM117"/>
    <property type="match status" value="1"/>
</dbReference>
<keyword evidence="3" id="KW-1185">Reference proteome</keyword>
<dbReference type="RefSeq" id="XP_026132876.1">
    <property type="nucleotide sequence ID" value="XM_026277091.1"/>
</dbReference>
<feature type="compositionally biased region" description="Basic and acidic residues" evidence="2">
    <location>
        <begin position="85"/>
        <end position="97"/>
    </location>
</feature>
<gene>
    <name evidence="4" type="primary">LOC113111902</name>
</gene>
<dbReference type="Proteomes" id="UP000515129">
    <property type="component" value="Chromosome 12"/>
</dbReference>
<proteinExistence type="predicted"/>
<name>A0A6P6QI23_CARAU</name>
<accession>A0A6P6QI23</accession>
<keyword evidence="1" id="KW-0597">Phosphoprotein</keyword>
<evidence type="ECO:0000256" key="1">
    <source>
        <dbReference type="ARBA" id="ARBA00022553"/>
    </source>
</evidence>
<dbReference type="GeneID" id="113111902"/>
<evidence type="ECO:0000256" key="2">
    <source>
        <dbReference type="SAM" id="MobiDB-lite"/>
    </source>
</evidence>
<evidence type="ECO:0000313" key="4">
    <source>
        <dbReference type="RefSeq" id="XP_026132876.1"/>
    </source>
</evidence>
<dbReference type="PANTHER" id="PTHR14972:SF7">
    <property type="entry name" value="PROTEIN FAM117A"/>
    <property type="match status" value="1"/>
</dbReference>
<organism evidence="3 4">
    <name type="scientific">Carassius auratus</name>
    <name type="common">Goldfish</name>
    <dbReference type="NCBI Taxonomy" id="7957"/>
    <lineage>
        <taxon>Eukaryota</taxon>
        <taxon>Metazoa</taxon>
        <taxon>Chordata</taxon>
        <taxon>Craniata</taxon>
        <taxon>Vertebrata</taxon>
        <taxon>Euteleostomi</taxon>
        <taxon>Actinopterygii</taxon>
        <taxon>Neopterygii</taxon>
        <taxon>Teleostei</taxon>
        <taxon>Ostariophysi</taxon>
        <taxon>Cypriniformes</taxon>
        <taxon>Cyprinidae</taxon>
        <taxon>Cyprininae</taxon>
        <taxon>Carassius</taxon>
    </lineage>
</organism>
<dbReference type="InterPro" id="IPR026642">
    <property type="entry name" value="Glcci1/FAM117"/>
</dbReference>
<dbReference type="AlphaFoldDB" id="A0A6P6QI23"/>
<dbReference type="KEGG" id="caua:113111902"/>
<dbReference type="PANTHER" id="PTHR14972">
    <property type="entry name" value="AGAP011572-PA"/>
    <property type="match status" value="1"/>
</dbReference>
<sequence>MASWKRTKTAHDARVRVCGEMKMSRSGSGLQPLKATVPYTLHKPASATNITPGERTKAEWRLQTPIQRTVSLDAIVGPYLQGQWPKEDDRHGREDKSTQTPHTWLGGDETTAVGFHKRSASWGNSERLQDGSDVCADSSSFKLKQQQLQQKKRSGVLVGNQEKLHNQRQSPALLIPSVSLTRLPSRLRQSEERLDQELEKVFTHHSSVHHCGLYEVPDGHRAPVPHLSSKRGFQIGSSCVASPSSSSPSTSCSPQRPLDFENCDTALSSVEEVNSCIVTVSSSPRPNNSYSFQRDPPEGCERIRVCVENILPCLDQVYVSSCPDPNKVNFTTHTGSAFCPVNLPKPLIPPVDFLICSLSVSPGSCWVGQ</sequence>
<protein>
    <submittedName>
        <fullName evidence="4">Protein FAM117A-like isoform X1</fullName>
    </submittedName>
</protein>
<evidence type="ECO:0000313" key="3">
    <source>
        <dbReference type="Proteomes" id="UP000515129"/>
    </source>
</evidence>